<evidence type="ECO:0000259" key="9">
    <source>
        <dbReference type="PROSITE" id="PS50850"/>
    </source>
</evidence>
<evidence type="ECO:0000256" key="8">
    <source>
        <dbReference type="SAM" id="Phobius"/>
    </source>
</evidence>
<dbReference type="PRINTS" id="PR00171">
    <property type="entry name" value="SUGRTRNSPORT"/>
</dbReference>
<keyword evidence="3" id="KW-0813">Transport</keyword>
<evidence type="ECO:0000256" key="4">
    <source>
        <dbReference type="ARBA" id="ARBA00022692"/>
    </source>
</evidence>
<keyword evidence="6 8" id="KW-0472">Membrane</keyword>
<dbReference type="InterPro" id="IPR036259">
    <property type="entry name" value="MFS_trans_sf"/>
</dbReference>
<dbReference type="InterPro" id="IPR020846">
    <property type="entry name" value="MFS_dom"/>
</dbReference>
<dbReference type="InterPro" id="IPR003663">
    <property type="entry name" value="Sugar/inositol_transpt"/>
</dbReference>
<evidence type="ECO:0000313" key="11">
    <source>
        <dbReference type="Proteomes" id="UP001303373"/>
    </source>
</evidence>
<feature type="transmembrane region" description="Helical" evidence="8">
    <location>
        <begin position="84"/>
        <end position="105"/>
    </location>
</feature>
<evidence type="ECO:0000256" key="2">
    <source>
        <dbReference type="ARBA" id="ARBA00010992"/>
    </source>
</evidence>
<keyword evidence="11" id="KW-1185">Reference proteome</keyword>
<feature type="transmembrane region" description="Helical" evidence="8">
    <location>
        <begin position="454"/>
        <end position="474"/>
    </location>
</feature>
<proteinExistence type="inferred from homology"/>
<gene>
    <name evidence="10" type="ORF">R9X50_00554400</name>
</gene>
<feature type="transmembrane region" description="Helical" evidence="8">
    <location>
        <begin position="143"/>
        <end position="160"/>
    </location>
</feature>
<dbReference type="EMBL" id="CP138587">
    <property type="protein sequence ID" value="WPH02678.1"/>
    <property type="molecule type" value="Genomic_DNA"/>
</dbReference>
<dbReference type="GO" id="GO:0016020">
    <property type="term" value="C:membrane"/>
    <property type="evidence" value="ECO:0007669"/>
    <property type="project" value="UniProtKB-SubCell"/>
</dbReference>
<dbReference type="AlphaFoldDB" id="A0AAQ3M9J2"/>
<feature type="transmembrane region" description="Helical" evidence="8">
    <location>
        <begin position="199"/>
        <end position="220"/>
    </location>
</feature>
<feature type="region of interest" description="Disordered" evidence="7">
    <location>
        <begin position="283"/>
        <end position="315"/>
    </location>
</feature>
<feature type="transmembrane region" description="Helical" evidence="8">
    <location>
        <begin position="12"/>
        <end position="33"/>
    </location>
</feature>
<feature type="transmembrane region" description="Helical" evidence="8">
    <location>
        <begin position="486"/>
        <end position="503"/>
    </location>
</feature>
<name>A0AAQ3M9J2_9PEZI</name>
<dbReference type="InterPro" id="IPR005829">
    <property type="entry name" value="Sugar_transporter_CS"/>
</dbReference>
<evidence type="ECO:0000256" key="7">
    <source>
        <dbReference type="SAM" id="MobiDB-lite"/>
    </source>
</evidence>
<keyword evidence="5 8" id="KW-1133">Transmembrane helix</keyword>
<feature type="transmembrane region" description="Helical" evidence="8">
    <location>
        <begin position="364"/>
        <end position="385"/>
    </location>
</feature>
<organism evidence="10 11">
    <name type="scientific">Acrodontium crateriforme</name>
    <dbReference type="NCBI Taxonomy" id="150365"/>
    <lineage>
        <taxon>Eukaryota</taxon>
        <taxon>Fungi</taxon>
        <taxon>Dikarya</taxon>
        <taxon>Ascomycota</taxon>
        <taxon>Pezizomycotina</taxon>
        <taxon>Dothideomycetes</taxon>
        <taxon>Dothideomycetidae</taxon>
        <taxon>Mycosphaerellales</taxon>
        <taxon>Teratosphaeriaceae</taxon>
        <taxon>Acrodontium</taxon>
    </lineage>
</organism>
<dbReference type="GO" id="GO:0015149">
    <property type="term" value="F:hexose transmembrane transporter activity"/>
    <property type="evidence" value="ECO:0007669"/>
    <property type="project" value="TreeGrafter"/>
</dbReference>
<protein>
    <submittedName>
        <fullName evidence="10">Metabolite transport protein</fullName>
    </submittedName>
</protein>
<feature type="transmembrane region" description="Helical" evidence="8">
    <location>
        <begin position="328"/>
        <end position="352"/>
    </location>
</feature>
<evidence type="ECO:0000256" key="1">
    <source>
        <dbReference type="ARBA" id="ARBA00004141"/>
    </source>
</evidence>
<sequence length="528" mass="55612">MPTSGIFRGLTPYFVYLLLIATLGPLLFGYHLAELNAPAEVITCVKKGVAPSTLTKLASLLKPTKEETSGCGLPQCIPMNPTQFGLITSFFTLGGLFGALSAGPITTAYGRLRSMELASLFASLGPIFEALAPNIGAMAIGRLISGLGAGAATVIVPIYISEIAPPGKKGFFGSFTQVMTNFGILIAQVLGLFLSRGQLWRVILGVGGAIALVQMAGLWLGGQESPRWMVEQDKPSRAKKILRLIRGPHADIEDEISAWGISEDGARDLDDEEEALLANEDRLQNSHPAEDGNAVDSNTNAAQPKKDSSRKPSPGFFAVLRDPNHRPAVLAVAMIMIAQQFTGINSIVMYGVSLLSSLLAANSALLNVFVALLNVIVTTTAAPLIDIIGRKLCLLISIGGMGTSSLLLAFGIIHSLPILSAVAVLAFVASFGLGLGPVPFLLASELAAPEAVGVTQSWALAANWIATFVVAQFFPVLNAAMGKGNVYFLFAGMAALFGCLVAWRVPETKGKNSVDEIWGRAKPVARVD</sequence>
<dbReference type="Proteomes" id="UP001303373">
    <property type="component" value="Chromosome 8"/>
</dbReference>
<dbReference type="Pfam" id="PF00083">
    <property type="entry name" value="Sugar_tr"/>
    <property type="match status" value="2"/>
</dbReference>
<evidence type="ECO:0000313" key="10">
    <source>
        <dbReference type="EMBL" id="WPH02678.1"/>
    </source>
</evidence>
<comment type="subcellular location">
    <subcellularLocation>
        <location evidence="1">Membrane</location>
        <topology evidence="1">Multi-pass membrane protein</topology>
    </subcellularLocation>
</comment>
<reference evidence="10 11" key="1">
    <citation type="submission" date="2023-11" db="EMBL/GenBank/DDBJ databases">
        <title>An acidophilic fungus is an integral part of prey digestion in a carnivorous sundew plant.</title>
        <authorList>
            <person name="Tsai I.J."/>
        </authorList>
    </citation>
    <scope>NUCLEOTIDE SEQUENCE [LARGE SCALE GENOMIC DNA]</scope>
    <source>
        <strain evidence="10">169a</strain>
    </source>
</reference>
<dbReference type="InterPro" id="IPR045263">
    <property type="entry name" value="GLUT"/>
</dbReference>
<evidence type="ECO:0000256" key="5">
    <source>
        <dbReference type="ARBA" id="ARBA00022989"/>
    </source>
</evidence>
<accession>A0AAQ3M9J2</accession>
<evidence type="ECO:0000256" key="3">
    <source>
        <dbReference type="ARBA" id="ARBA00022448"/>
    </source>
</evidence>
<dbReference type="SUPFAM" id="SSF103473">
    <property type="entry name" value="MFS general substrate transporter"/>
    <property type="match status" value="1"/>
</dbReference>
<keyword evidence="4 8" id="KW-0812">Transmembrane</keyword>
<evidence type="ECO:0000256" key="6">
    <source>
        <dbReference type="ARBA" id="ARBA00023136"/>
    </source>
</evidence>
<dbReference type="InterPro" id="IPR005828">
    <property type="entry name" value="MFS_sugar_transport-like"/>
</dbReference>
<feature type="transmembrane region" description="Helical" evidence="8">
    <location>
        <begin position="392"/>
        <end position="413"/>
    </location>
</feature>
<comment type="similarity">
    <text evidence="2">Belongs to the major facilitator superfamily. Sugar transporter (TC 2.A.1.1) family.</text>
</comment>
<feature type="domain" description="Major facilitator superfamily (MFS) profile" evidence="9">
    <location>
        <begin position="17"/>
        <end position="509"/>
    </location>
</feature>
<dbReference type="PANTHER" id="PTHR23503:SF8">
    <property type="entry name" value="FACILITATED GLUCOSE TRANSPORTER PROTEIN 1"/>
    <property type="match status" value="1"/>
</dbReference>
<dbReference type="PANTHER" id="PTHR23503">
    <property type="entry name" value="SOLUTE CARRIER FAMILY 2"/>
    <property type="match status" value="1"/>
</dbReference>
<dbReference type="PROSITE" id="PS00217">
    <property type="entry name" value="SUGAR_TRANSPORT_2"/>
    <property type="match status" value="1"/>
</dbReference>
<feature type="transmembrane region" description="Helical" evidence="8">
    <location>
        <begin position="419"/>
        <end position="442"/>
    </location>
</feature>
<dbReference type="PROSITE" id="PS50850">
    <property type="entry name" value="MFS"/>
    <property type="match status" value="1"/>
</dbReference>
<dbReference type="PROSITE" id="PS00216">
    <property type="entry name" value="SUGAR_TRANSPORT_1"/>
    <property type="match status" value="1"/>
</dbReference>
<feature type="transmembrane region" description="Helical" evidence="8">
    <location>
        <begin position="172"/>
        <end position="193"/>
    </location>
</feature>
<dbReference type="Gene3D" id="1.20.1250.20">
    <property type="entry name" value="MFS general substrate transporter like domains"/>
    <property type="match status" value="1"/>
</dbReference>